<dbReference type="SUPFAM" id="SSF88659">
    <property type="entry name" value="Sigma3 and sigma4 domains of RNA polymerase sigma factors"/>
    <property type="match status" value="1"/>
</dbReference>
<feature type="domain" description="RNA polymerase sigma-70 region 2" evidence="5">
    <location>
        <begin position="55"/>
        <end position="120"/>
    </location>
</feature>
<organism evidence="7 8">
    <name type="scientific">Candidatus Accumulibacter adjunctus</name>
    <dbReference type="NCBI Taxonomy" id="1454001"/>
    <lineage>
        <taxon>Bacteria</taxon>
        <taxon>Pseudomonadati</taxon>
        <taxon>Pseudomonadota</taxon>
        <taxon>Betaproteobacteria</taxon>
        <taxon>Candidatus Accumulibacter</taxon>
    </lineage>
</organism>
<dbReference type="Gene3D" id="1.10.1740.10">
    <property type="match status" value="1"/>
</dbReference>
<sequence>MDDTDNLAAEPAAASEAPAAIVAGSGPPPLAADDSCLLAAVARVVRQDEQALAELYDALAGRVYGLALRIVRQVQTAEEVTEDTFWQVWRQAPRFDPLRGSVAAWVLTIARSRALDAVRRGEPTEVLDEERLAAIAGDGDPQDLLLAVQRQHRLHAALGTLDAVPRQLLALAFFRGLSHEEIASQMSMPLGTVKSHIRRALLRLRDLLATDDPRFPMVTP</sequence>
<dbReference type="SUPFAM" id="SSF88946">
    <property type="entry name" value="Sigma2 domain of RNA polymerase sigma factors"/>
    <property type="match status" value="1"/>
</dbReference>
<dbReference type="Pfam" id="PF08281">
    <property type="entry name" value="Sigma70_r4_2"/>
    <property type="match status" value="1"/>
</dbReference>
<feature type="domain" description="RNA polymerase sigma factor 70 region 4 type 2" evidence="6">
    <location>
        <begin position="153"/>
        <end position="204"/>
    </location>
</feature>
<dbReference type="InterPro" id="IPR007627">
    <property type="entry name" value="RNA_pol_sigma70_r2"/>
</dbReference>
<protein>
    <submittedName>
        <fullName evidence="7">Sigma-K factor</fullName>
    </submittedName>
</protein>
<comment type="caution">
    <text evidence="7">The sequence shown here is derived from an EMBL/GenBank/DDBJ whole genome shotgun (WGS) entry which is preliminary data.</text>
</comment>
<dbReference type="AlphaFoldDB" id="A0A011PII9"/>
<dbReference type="InterPro" id="IPR039425">
    <property type="entry name" value="RNA_pol_sigma-70-like"/>
</dbReference>
<dbReference type="PATRIC" id="fig|1454001.3.peg.2788"/>
<proteinExistence type="inferred from homology"/>
<comment type="similarity">
    <text evidence="1">Belongs to the sigma-70 factor family. ECF subfamily.</text>
</comment>
<dbReference type="InterPro" id="IPR013249">
    <property type="entry name" value="RNA_pol_sigma70_r4_t2"/>
</dbReference>
<reference evidence="7" key="1">
    <citation type="submission" date="2014-02" db="EMBL/GenBank/DDBJ databases">
        <title>Expanding our view of genomic diversity in Candidatus Accumulibacter clades.</title>
        <authorList>
            <person name="Skennerton C.T."/>
            <person name="Barr J.J."/>
            <person name="Slater F.R."/>
            <person name="Bond P.L."/>
            <person name="Tyson G.W."/>
        </authorList>
    </citation>
    <scope>NUCLEOTIDE SEQUENCE [LARGE SCALE GENOMIC DNA]</scope>
</reference>
<evidence type="ECO:0000259" key="6">
    <source>
        <dbReference type="Pfam" id="PF08281"/>
    </source>
</evidence>
<gene>
    <name evidence="7" type="primary">sigK</name>
    <name evidence="7" type="ORF">AW08_02823</name>
</gene>
<evidence type="ECO:0000259" key="5">
    <source>
        <dbReference type="Pfam" id="PF04542"/>
    </source>
</evidence>
<evidence type="ECO:0000313" key="7">
    <source>
        <dbReference type="EMBL" id="EXI66084.1"/>
    </source>
</evidence>
<keyword evidence="2" id="KW-0805">Transcription regulation</keyword>
<dbReference type="NCBIfam" id="TIGR02937">
    <property type="entry name" value="sigma70-ECF"/>
    <property type="match status" value="1"/>
</dbReference>
<dbReference type="InterPro" id="IPR036388">
    <property type="entry name" value="WH-like_DNA-bd_sf"/>
</dbReference>
<keyword evidence="4" id="KW-0804">Transcription</keyword>
<dbReference type="InterPro" id="IPR014284">
    <property type="entry name" value="RNA_pol_sigma-70_dom"/>
</dbReference>
<dbReference type="GO" id="GO:0006352">
    <property type="term" value="P:DNA-templated transcription initiation"/>
    <property type="evidence" value="ECO:0007669"/>
    <property type="project" value="InterPro"/>
</dbReference>
<dbReference type="Proteomes" id="UP000020218">
    <property type="component" value="Unassembled WGS sequence"/>
</dbReference>
<evidence type="ECO:0000256" key="2">
    <source>
        <dbReference type="ARBA" id="ARBA00023015"/>
    </source>
</evidence>
<evidence type="ECO:0000256" key="3">
    <source>
        <dbReference type="ARBA" id="ARBA00023082"/>
    </source>
</evidence>
<keyword evidence="3" id="KW-0731">Sigma factor</keyword>
<dbReference type="InterPro" id="IPR013324">
    <property type="entry name" value="RNA_pol_sigma_r3/r4-like"/>
</dbReference>
<evidence type="ECO:0000256" key="1">
    <source>
        <dbReference type="ARBA" id="ARBA00010641"/>
    </source>
</evidence>
<dbReference type="GO" id="GO:0016987">
    <property type="term" value="F:sigma factor activity"/>
    <property type="evidence" value="ECO:0007669"/>
    <property type="project" value="UniProtKB-KW"/>
</dbReference>
<accession>A0A011PII9</accession>
<dbReference type="EMBL" id="JFAX01000017">
    <property type="protein sequence ID" value="EXI66084.1"/>
    <property type="molecule type" value="Genomic_DNA"/>
</dbReference>
<dbReference type="InterPro" id="IPR013325">
    <property type="entry name" value="RNA_pol_sigma_r2"/>
</dbReference>
<dbReference type="STRING" id="1454001.AW08_02823"/>
<keyword evidence="8" id="KW-1185">Reference proteome</keyword>
<dbReference type="GO" id="GO:0003677">
    <property type="term" value="F:DNA binding"/>
    <property type="evidence" value="ECO:0007669"/>
    <property type="project" value="InterPro"/>
</dbReference>
<dbReference type="Gene3D" id="1.10.10.10">
    <property type="entry name" value="Winged helix-like DNA-binding domain superfamily/Winged helix DNA-binding domain"/>
    <property type="match status" value="1"/>
</dbReference>
<evidence type="ECO:0000256" key="4">
    <source>
        <dbReference type="ARBA" id="ARBA00023163"/>
    </source>
</evidence>
<dbReference type="PANTHER" id="PTHR43133">
    <property type="entry name" value="RNA POLYMERASE ECF-TYPE SIGMA FACTO"/>
    <property type="match status" value="1"/>
</dbReference>
<evidence type="ECO:0000313" key="8">
    <source>
        <dbReference type="Proteomes" id="UP000020218"/>
    </source>
</evidence>
<dbReference type="Pfam" id="PF04542">
    <property type="entry name" value="Sigma70_r2"/>
    <property type="match status" value="1"/>
</dbReference>
<name>A0A011PII9_9PROT</name>
<dbReference type="PANTHER" id="PTHR43133:SF62">
    <property type="entry name" value="RNA POLYMERASE SIGMA FACTOR SIGZ"/>
    <property type="match status" value="1"/>
</dbReference>